<reference evidence="2" key="1">
    <citation type="submission" date="2019-09" db="EMBL/GenBank/DDBJ databases">
        <title>Draft genome information of white flower Hibiscus syriacus.</title>
        <authorList>
            <person name="Kim Y.-M."/>
        </authorList>
    </citation>
    <scope>NUCLEOTIDE SEQUENCE [LARGE SCALE GENOMIC DNA]</scope>
    <source>
        <strain evidence="2">YM2019G1</strain>
    </source>
</reference>
<evidence type="ECO:0000313" key="2">
    <source>
        <dbReference type="EMBL" id="KAE8688036.1"/>
    </source>
</evidence>
<accession>A0A6A2Z917</accession>
<feature type="region of interest" description="Disordered" evidence="1">
    <location>
        <begin position="134"/>
        <end position="156"/>
    </location>
</feature>
<keyword evidence="3" id="KW-1185">Reference proteome</keyword>
<feature type="region of interest" description="Disordered" evidence="1">
    <location>
        <begin position="1"/>
        <end position="20"/>
    </location>
</feature>
<evidence type="ECO:0000256" key="1">
    <source>
        <dbReference type="SAM" id="MobiDB-lite"/>
    </source>
</evidence>
<feature type="compositionally biased region" description="Polar residues" evidence="1">
    <location>
        <begin position="147"/>
        <end position="156"/>
    </location>
</feature>
<evidence type="ECO:0000313" key="3">
    <source>
        <dbReference type="Proteomes" id="UP000436088"/>
    </source>
</evidence>
<protein>
    <submittedName>
        <fullName evidence="2">Granule-bound starch synthase 2</fullName>
    </submittedName>
</protein>
<comment type="caution">
    <text evidence="2">The sequence shown here is derived from an EMBL/GenBank/DDBJ whole genome shotgun (WGS) entry which is preliminary data.</text>
</comment>
<dbReference type="AlphaFoldDB" id="A0A6A2Z917"/>
<dbReference type="Proteomes" id="UP000436088">
    <property type="component" value="Unassembled WGS sequence"/>
</dbReference>
<sequence>MQPSRFGSLRNKKTNEIESMKASAQAFVRGSSRFDMTKENNINPHWPEEHFNAGYNLLCNAESSEKHELSCHLLNRPKGSNVKDEQSSSKESAAVDYVSMNNRIHYSGPLLPRGGNLEEMLKEHERQIHNAFRKARSDKTKLKTNLDHNGQTESLL</sequence>
<dbReference type="EMBL" id="VEPZ02001198">
    <property type="protein sequence ID" value="KAE8688036.1"/>
    <property type="molecule type" value="Genomic_DNA"/>
</dbReference>
<name>A0A6A2Z917_HIBSY</name>
<organism evidence="2 3">
    <name type="scientific">Hibiscus syriacus</name>
    <name type="common">Rose of Sharon</name>
    <dbReference type="NCBI Taxonomy" id="106335"/>
    <lineage>
        <taxon>Eukaryota</taxon>
        <taxon>Viridiplantae</taxon>
        <taxon>Streptophyta</taxon>
        <taxon>Embryophyta</taxon>
        <taxon>Tracheophyta</taxon>
        <taxon>Spermatophyta</taxon>
        <taxon>Magnoliopsida</taxon>
        <taxon>eudicotyledons</taxon>
        <taxon>Gunneridae</taxon>
        <taxon>Pentapetalae</taxon>
        <taxon>rosids</taxon>
        <taxon>malvids</taxon>
        <taxon>Malvales</taxon>
        <taxon>Malvaceae</taxon>
        <taxon>Malvoideae</taxon>
        <taxon>Hibiscus</taxon>
    </lineage>
</organism>
<gene>
    <name evidence="2" type="ORF">F3Y22_tig00111005pilonHSYRG00192</name>
</gene>
<proteinExistence type="predicted"/>
<feature type="compositionally biased region" description="Basic and acidic residues" evidence="1">
    <location>
        <begin position="135"/>
        <end position="146"/>
    </location>
</feature>